<dbReference type="InterPro" id="IPR032259">
    <property type="entry name" value="HIBYL-CoA-H"/>
</dbReference>
<accession>A0A8H5G525</accession>
<dbReference type="CDD" id="cd06558">
    <property type="entry name" value="crotonase-like"/>
    <property type="match status" value="1"/>
</dbReference>
<dbReference type="PANTHER" id="PTHR43176:SF3">
    <property type="entry name" value="3-HYDROXYISOBUTYRYL-COA HYDROLASE, MITOCHONDRIAL"/>
    <property type="match status" value="1"/>
</dbReference>
<keyword evidence="6" id="KW-1185">Reference proteome</keyword>
<dbReference type="SUPFAM" id="SSF52096">
    <property type="entry name" value="ClpP/crotonase"/>
    <property type="match status" value="1"/>
</dbReference>
<feature type="domain" description="Enoyl-CoA hydratase/isomerase" evidence="4">
    <location>
        <begin position="51"/>
        <end position="394"/>
    </location>
</feature>
<dbReference type="InterPro" id="IPR029045">
    <property type="entry name" value="ClpP/crotonase-like_dom_sf"/>
</dbReference>
<comment type="caution">
    <text evidence="5">The sequence shown here is derived from an EMBL/GenBank/DDBJ whole genome shotgun (WGS) entry which is preliminary data.</text>
</comment>
<evidence type="ECO:0000313" key="5">
    <source>
        <dbReference type="EMBL" id="KAF5358397.1"/>
    </source>
</evidence>
<proteinExistence type="predicted"/>
<dbReference type="OrthoDB" id="1737613at2759"/>
<dbReference type="GO" id="GO:0003860">
    <property type="term" value="F:3-hydroxyisobutyryl-CoA hydrolase activity"/>
    <property type="evidence" value="ECO:0007669"/>
    <property type="project" value="UniProtKB-EC"/>
</dbReference>
<dbReference type="EMBL" id="JAACJO010000005">
    <property type="protein sequence ID" value="KAF5358397.1"/>
    <property type="molecule type" value="Genomic_DNA"/>
</dbReference>
<evidence type="ECO:0000259" key="4">
    <source>
        <dbReference type="Pfam" id="PF16113"/>
    </source>
</evidence>
<evidence type="ECO:0000256" key="3">
    <source>
        <dbReference type="ARBA" id="ARBA00022801"/>
    </source>
</evidence>
<evidence type="ECO:0000256" key="1">
    <source>
        <dbReference type="ARBA" id="ARBA00001709"/>
    </source>
</evidence>
<dbReference type="Gene3D" id="3.90.226.10">
    <property type="entry name" value="2-enoyl-CoA Hydratase, Chain A, domain 1"/>
    <property type="match status" value="1"/>
</dbReference>
<evidence type="ECO:0000313" key="6">
    <source>
        <dbReference type="Proteomes" id="UP000559027"/>
    </source>
</evidence>
<name>A0A8H5G525_9AGAR</name>
<dbReference type="GO" id="GO:0005739">
    <property type="term" value="C:mitochondrion"/>
    <property type="evidence" value="ECO:0007669"/>
    <property type="project" value="TreeGrafter"/>
</dbReference>
<dbReference type="PANTHER" id="PTHR43176">
    <property type="entry name" value="3-HYDROXYISOBUTYRYL-COA HYDROLASE-RELATED"/>
    <property type="match status" value="1"/>
</dbReference>
<sequence>MLTTTFFLRGMTRSGLRATQRTQTIAQHMMSTIASEVPEQTVLFEAHESLRKFTLNRQTKLNALDENMLSLLRPKVEEWSASDLCGTIVGTGAGRAFCCGGDVALVMKNAVSPSTRSKAIDYFKREFEMDYILAALKKPYIAVMDGITLGGGVGLAANAPFRIATENTLFGMPETKIGYCPDVGASYFLSRLDGELGTYLALTSDTLRGRAVFELGCATHYIPSRRVSMLIDRLSALDKPHPSVIDQTIEEFSSERQPEEPPTPFTGSARVALDFAFRHHTVEGIIANLQVLANNKDSAIRDFATTTLRKLEIRSPTSLKVALRAIRKGKNMTLLEALNMELKMATAFCNQATPDFNTGVKAVIIDKTHKEGERPDWGPATLDEVTDDLVDRFFSPTSTYLASAPKLEVPEHLIHRLPQPSQFALPTEAEIREAVVGSHESGGATSLRLEELVSRFVHLRQGKLGVKEKVLEVARRKCDLKDNADGNAVWLRWRDERSL</sequence>
<dbReference type="AlphaFoldDB" id="A0A8H5G525"/>
<keyword evidence="3" id="KW-0378">Hydrolase</keyword>
<organism evidence="5 6">
    <name type="scientific">Leucocoprinus leucothites</name>
    <dbReference type="NCBI Taxonomy" id="201217"/>
    <lineage>
        <taxon>Eukaryota</taxon>
        <taxon>Fungi</taxon>
        <taxon>Dikarya</taxon>
        <taxon>Basidiomycota</taxon>
        <taxon>Agaricomycotina</taxon>
        <taxon>Agaricomycetes</taxon>
        <taxon>Agaricomycetidae</taxon>
        <taxon>Agaricales</taxon>
        <taxon>Agaricineae</taxon>
        <taxon>Agaricaceae</taxon>
        <taxon>Leucocoprinus</taxon>
    </lineage>
</organism>
<comment type="catalytic activity">
    <reaction evidence="1">
        <text>3-hydroxy-2-methylpropanoyl-CoA + H2O = 3-hydroxy-2-methylpropanoate + CoA + H(+)</text>
        <dbReference type="Rhea" id="RHEA:20888"/>
        <dbReference type="ChEBI" id="CHEBI:11805"/>
        <dbReference type="ChEBI" id="CHEBI:15377"/>
        <dbReference type="ChEBI" id="CHEBI:15378"/>
        <dbReference type="ChEBI" id="CHEBI:57287"/>
        <dbReference type="ChEBI" id="CHEBI:57340"/>
        <dbReference type="EC" id="3.1.2.4"/>
    </reaction>
</comment>
<dbReference type="EC" id="3.1.2.4" evidence="2"/>
<dbReference type="Pfam" id="PF16113">
    <property type="entry name" value="ECH_2"/>
    <property type="match status" value="1"/>
</dbReference>
<evidence type="ECO:0000256" key="2">
    <source>
        <dbReference type="ARBA" id="ARBA00011915"/>
    </source>
</evidence>
<dbReference type="NCBIfam" id="NF004127">
    <property type="entry name" value="PRK05617.1"/>
    <property type="match status" value="1"/>
</dbReference>
<reference evidence="5 6" key="1">
    <citation type="journal article" date="2020" name="ISME J.">
        <title>Uncovering the hidden diversity of litter-decomposition mechanisms in mushroom-forming fungi.</title>
        <authorList>
            <person name="Floudas D."/>
            <person name="Bentzer J."/>
            <person name="Ahren D."/>
            <person name="Johansson T."/>
            <person name="Persson P."/>
            <person name="Tunlid A."/>
        </authorList>
    </citation>
    <scope>NUCLEOTIDE SEQUENCE [LARGE SCALE GENOMIC DNA]</scope>
    <source>
        <strain evidence="5 6">CBS 146.42</strain>
    </source>
</reference>
<gene>
    <name evidence="5" type="ORF">D9756_001443</name>
</gene>
<dbReference type="InterPro" id="IPR045004">
    <property type="entry name" value="ECH_dom"/>
</dbReference>
<protein>
    <recommendedName>
        <fullName evidence="2">3-hydroxyisobutyryl-CoA hydrolase</fullName>
        <ecNumber evidence="2">3.1.2.4</ecNumber>
    </recommendedName>
</protein>
<dbReference type="Proteomes" id="UP000559027">
    <property type="component" value="Unassembled WGS sequence"/>
</dbReference>
<dbReference type="GO" id="GO:0006574">
    <property type="term" value="P:L-valine catabolic process"/>
    <property type="evidence" value="ECO:0007669"/>
    <property type="project" value="TreeGrafter"/>
</dbReference>